<dbReference type="HOGENOM" id="CLU_061533_0_1_6"/>
<feature type="domain" description="Methyltransferase type 11" evidence="2">
    <location>
        <begin position="57"/>
        <end position="155"/>
    </location>
</feature>
<dbReference type="OrthoDB" id="4697647at2"/>
<dbReference type="SUPFAM" id="SSF53335">
    <property type="entry name" value="S-adenosyl-L-methionine-dependent methyltransferases"/>
    <property type="match status" value="1"/>
</dbReference>
<gene>
    <name evidence="1" type="primary">cmoM</name>
    <name evidence="3" type="ordered locus">HCH_02229</name>
</gene>
<dbReference type="PANTHER" id="PTHR43861">
    <property type="entry name" value="TRANS-ACONITATE 2-METHYLTRANSFERASE-RELATED"/>
    <property type="match status" value="1"/>
</dbReference>
<proteinExistence type="inferred from homology"/>
<dbReference type="eggNOG" id="COG2227">
    <property type="taxonomic scope" value="Bacteria"/>
</dbReference>
<comment type="catalytic activity">
    <reaction evidence="1">
        <text>5-carboxymethoxyuridine(34) in tRNA + S-adenosyl-L-methionine = 5-methoxycarbonylmethoxyuridine(34) in tRNA + S-adenosyl-L-homocysteine</text>
        <dbReference type="Rhea" id="RHEA:54080"/>
        <dbReference type="Rhea" id="RHEA-COMP:13383"/>
        <dbReference type="Rhea" id="RHEA-COMP:13781"/>
        <dbReference type="ChEBI" id="CHEBI:57856"/>
        <dbReference type="ChEBI" id="CHEBI:59789"/>
        <dbReference type="ChEBI" id="CHEBI:136879"/>
        <dbReference type="ChEBI" id="CHEBI:138053"/>
    </reaction>
</comment>
<dbReference type="GO" id="GO:0008757">
    <property type="term" value="F:S-adenosylmethionine-dependent methyltransferase activity"/>
    <property type="evidence" value="ECO:0007669"/>
    <property type="project" value="InterPro"/>
</dbReference>
<dbReference type="HAMAP" id="MF_02057">
    <property type="entry name" value="tRNA_methyltr_CmoM"/>
    <property type="match status" value="1"/>
</dbReference>
<keyword evidence="1" id="KW-0819">tRNA processing</keyword>
<comment type="similarity">
    <text evidence="1">Belongs to the class I-like SAM-binding methyltransferase superfamily. CmoM family.</text>
</comment>
<dbReference type="EC" id="2.1.1.-" evidence="1"/>
<dbReference type="InterPro" id="IPR013216">
    <property type="entry name" value="Methyltransf_11"/>
</dbReference>
<dbReference type="CDD" id="cd02440">
    <property type="entry name" value="AdoMet_MTases"/>
    <property type="match status" value="1"/>
</dbReference>
<feature type="binding site" evidence="1">
    <location>
        <position position="81"/>
    </location>
    <ligand>
        <name>S-adenosyl-L-methionine</name>
        <dbReference type="ChEBI" id="CHEBI:59789"/>
    </ligand>
</feature>
<dbReference type="Proteomes" id="UP000000238">
    <property type="component" value="Chromosome"/>
</dbReference>
<feature type="binding site" evidence="1">
    <location>
        <position position="33"/>
    </location>
    <ligand>
        <name>S-adenosyl-L-methionine</name>
        <dbReference type="ChEBI" id="CHEBI:59789"/>
    </ligand>
</feature>
<keyword evidence="1 3" id="KW-0489">Methyltransferase</keyword>
<dbReference type="STRING" id="349521.HCH_02229"/>
<evidence type="ECO:0000259" key="2">
    <source>
        <dbReference type="Pfam" id="PF08241"/>
    </source>
</evidence>
<dbReference type="GO" id="GO:0032259">
    <property type="term" value="P:methylation"/>
    <property type="evidence" value="ECO:0007669"/>
    <property type="project" value="UniProtKB-KW"/>
</dbReference>
<dbReference type="KEGG" id="hch:HCH_02229"/>
<sequence length="264" mass="30307">MQEDSKGSPGHNFDELKERFQNNIYGTPKGRLRLDLINEDLDAHLAERLGEGAWRILDIGCGAAMISGRLAQAGHRLTLTDLSAEMLTAARANLESLGSALACEEWREGPMQDVLPQLQGPYDLIIIHAVLEWMDDPRPALELALSKLRPGGVLSLAFYNRNGLIYRNLLQGNFRKLKKNNWYYRKGGLTPQNPLDPDEVYNWLAQADMRLICKRGIRTFYDFMQKPVARERSYEDVLEMERMHSQKEPYLSLGRYIHVLYQKD</sequence>
<dbReference type="InterPro" id="IPR033664">
    <property type="entry name" value="Cmo5U_methylTrfase"/>
</dbReference>
<dbReference type="Pfam" id="PF08241">
    <property type="entry name" value="Methyltransf_11"/>
    <property type="match status" value="1"/>
</dbReference>
<accession>Q2SJW8</accession>
<feature type="binding site" evidence="1">
    <location>
        <position position="128"/>
    </location>
    <ligand>
        <name>S-adenosyl-L-methionine</name>
        <dbReference type="ChEBI" id="CHEBI:59789"/>
    </ligand>
</feature>
<comment type="caution">
    <text evidence="1">Lacks conserved residue(s) required for the propagation of feature annotation.</text>
</comment>
<name>Q2SJW8_HAHCH</name>
<protein>
    <recommendedName>
        <fullName evidence="1">tRNA 5-carboxymethoxyuridine methyltransferase</fullName>
        <ecNumber evidence="1">2.1.1.-</ecNumber>
    </recommendedName>
    <alternativeName>
        <fullName evidence="1">cmo5U methyltransferase</fullName>
    </alternativeName>
</protein>
<dbReference type="InterPro" id="IPR029063">
    <property type="entry name" value="SAM-dependent_MTases_sf"/>
</dbReference>
<comment type="function">
    <text evidence="1">Catalyzes the methylation of 5-carboxymethoxyuridine (cmo5U) to form 5-methoxycarbonylmethoxyuridine (mcmo5U) at position 34 in tRNAs.</text>
</comment>
<organism evidence="3 4">
    <name type="scientific">Hahella chejuensis (strain KCTC 2396)</name>
    <dbReference type="NCBI Taxonomy" id="349521"/>
    <lineage>
        <taxon>Bacteria</taxon>
        <taxon>Pseudomonadati</taxon>
        <taxon>Pseudomonadota</taxon>
        <taxon>Gammaproteobacteria</taxon>
        <taxon>Oceanospirillales</taxon>
        <taxon>Hahellaceae</taxon>
        <taxon>Hahella</taxon>
    </lineage>
</organism>
<dbReference type="AlphaFoldDB" id="Q2SJW8"/>
<dbReference type="RefSeq" id="WP_011396125.1">
    <property type="nucleotide sequence ID" value="NC_007645.1"/>
</dbReference>
<dbReference type="EMBL" id="CP000155">
    <property type="protein sequence ID" value="ABC29056.1"/>
    <property type="molecule type" value="Genomic_DNA"/>
</dbReference>
<keyword evidence="1" id="KW-0949">S-adenosyl-L-methionine</keyword>
<evidence type="ECO:0000256" key="1">
    <source>
        <dbReference type="HAMAP-Rule" id="MF_02057"/>
    </source>
</evidence>
<keyword evidence="1 3" id="KW-0808">Transferase</keyword>
<keyword evidence="4" id="KW-1185">Reference proteome</keyword>
<evidence type="ECO:0000313" key="4">
    <source>
        <dbReference type="Proteomes" id="UP000000238"/>
    </source>
</evidence>
<reference evidence="3 4" key="1">
    <citation type="journal article" date="2005" name="Nucleic Acids Res.">
        <title>Genomic blueprint of Hahella chejuensis, a marine microbe producing an algicidal agent.</title>
        <authorList>
            <person name="Jeong H."/>
            <person name="Yim J.H."/>
            <person name="Lee C."/>
            <person name="Choi S.-H."/>
            <person name="Park Y.K."/>
            <person name="Yoon S.H."/>
            <person name="Hur C.-G."/>
            <person name="Kang H.-Y."/>
            <person name="Kim D."/>
            <person name="Lee H.H."/>
            <person name="Park K.H."/>
            <person name="Park S.-H."/>
            <person name="Park H.-S."/>
            <person name="Lee H.K."/>
            <person name="Oh T.K."/>
            <person name="Kim J.F."/>
        </authorList>
    </citation>
    <scope>NUCLEOTIDE SEQUENCE [LARGE SCALE GENOMIC DNA]</scope>
    <source>
        <strain evidence="3 4">KCTC 2396</strain>
    </source>
</reference>
<dbReference type="GO" id="GO:0006400">
    <property type="term" value="P:tRNA modification"/>
    <property type="evidence" value="ECO:0007669"/>
    <property type="project" value="UniProtKB-UniRule"/>
</dbReference>
<evidence type="ECO:0000313" key="3">
    <source>
        <dbReference type="EMBL" id="ABC29056.1"/>
    </source>
</evidence>
<dbReference type="GO" id="GO:0097697">
    <property type="term" value="F:tRNA (5-carboxymethoxyuridine(34)-5-O)-methyltransferase activity"/>
    <property type="evidence" value="ECO:0007669"/>
    <property type="project" value="UniProtKB-UniRule"/>
</dbReference>
<dbReference type="Gene3D" id="3.40.50.150">
    <property type="entry name" value="Vaccinia Virus protein VP39"/>
    <property type="match status" value="1"/>
</dbReference>